<dbReference type="Proteomes" id="UP001144256">
    <property type="component" value="Unassembled WGS sequence"/>
</dbReference>
<evidence type="ECO:0000313" key="3">
    <source>
        <dbReference type="Proteomes" id="UP001144256"/>
    </source>
</evidence>
<organism evidence="2 3">
    <name type="scientific">Vallitalea longa</name>
    <dbReference type="NCBI Taxonomy" id="2936439"/>
    <lineage>
        <taxon>Bacteria</taxon>
        <taxon>Bacillati</taxon>
        <taxon>Bacillota</taxon>
        <taxon>Clostridia</taxon>
        <taxon>Lachnospirales</taxon>
        <taxon>Vallitaleaceae</taxon>
        <taxon>Vallitalea</taxon>
    </lineage>
</organism>
<feature type="transmembrane region" description="Helical" evidence="1">
    <location>
        <begin position="6"/>
        <end position="23"/>
    </location>
</feature>
<dbReference type="EMBL" id="BRLB01000024">
    <property type="protein sequence ID" value="GKX31979.1"/>
    <property type="molecule type" value="Genomic_DNA"/>
</dbReference>
<keyword evidence="1" id="KW-1133">Transmembrane helix</keyword>
<dbReference type="RefSeq" id="WP_281819343.1">
    <property type="nucleotide sequence ID" value="NZ_BRLB01000024.1"/>
</dbReference>
<dbReference type="AlphaFoldDB" id="A0A9W5YF90"/>
<sequence>MYLNILIVIIIFTVIGITEIVPIKKNNTKKELTIYVLFFTTAFVLMTLYGVGVKIPKISEGLDMIIEKII</sequence>
<keyword evidence="3" id="KW-1185">Reference proteome</keyword>
<proteinExistence type="predicted"/>
<feature type="transmembrane region" description="Helical" evidence="1">
    <location>
        <begin position="32"/>
        <end position="52"/>
    </location>
</feature>
<evidence type="ECO:0000313" key="2">
    <source>
        <dbReference type="EMBL" id="GKX31979.1"/>
    </source>
</evidence>
<comment type="caution">
    <text evidence="2">The sequence shown here is derived from an EMBL/GenBank/DDBJ whole genome shotgun (WGS) entry which is preliminary data.</text>
</comment>
<name>A0A9W5YF90_9FIRM</name>
<accession>A0A9W5YF90</accession>
<protein>
    <submittedName>
        <fullName evidence="2">Uncharacterized protein</fullName>
    </submittedName>
</protein>
<reference evidence="2" key="1">
    <citation type="submission" date="2022-06" db="EMBL/GenBank/DDBJ databases">
        <title>Vallitalea longa sp. nov., an anaerobic bacterium isolated from marine sediment.</title>
        <authorList>
            <person name="Hirano S."/>
            <person name="Terahara T."/>
            <person name="Mori K."/>
            <person name="Hamada M."/>
            <person name="Matsumoto R."/>
            <person name="Kobayashi T."/>
        </authorList>
    </citation>
    <scope>NUCLEOTIDE SEQUENCE</scope>
    <source>
        <strain evidence="2">SH18-1</strain>
    </source>
</reference>
<evidence type="ECO:0000256" key="1">
    <source>
        <dbReference type="SAM" id="Phobius"/>
    </source>
</evidence>
<keyword evidence="1" id="KW-0812">Transmembrane</keyword>
<gene>
    <name evidence="2" type="ORF">SH1V18_44590</name>
</gene>
<keyword evidence="1" id="KW-0472">Membrane</keyword>